<dbReference type="AlphaFoldDB" id="A0A9C7PUI5"/>
<keyword evidence="2" id="KW-1185">Reference proteome</keyword>
<protein>
    <submittedName>
        <fullName evidence="1">Uncharacterized protein</fullName>
    </submittedName>
</protein>
<dbReference type="OrthoDB" id="2779at2759"/>
<proteinExistence type="predicted"/>
<evidence type="ECO:0000313" key="2">
    <source>
        <dbReference type="Proteomes" id="UP001061958"/>
    </source>
</evidence>
<reference evidence="1" key="1">
    <citation type="journal article" date="2022" name="Proc. Natl. Acad. Sci. U.S.A.">
        <title>Life cycle and functional genomics of the unicellular red alga Galdieria for elucidating algal and plant evolution and industrial use.</title>
        <authorList>
            <person name="Hirooka S."/>
            <person name="Itabashi T."/>
            <person name="Ichinose T.M."/>
            <person name="Onuma R."/>
            <person name="Fujiwara T."/>
            <person name="Yamashita S."/>
            <person name="Jong L.W."/>
            <person name="Tomita R."/>
            <person name="Iwane A.H."/>
            <person name="Miyagishima S.Y."/>
        </authorList>
    </citation>
    <scope>NUCLEOTIDE SEQUENCE</scope>
    <source>
        <strain evidence="1">NBRC 102759</strain>
    </source>
</reference>
<sequence>MRDSSCLTFHPTLAVHIRNYKNLQDNYLYTCNYLKLKGNVQLCYDSYKLSVPRMVSQEAVNEKPFPNKPSKFQKDRKIDLDPFWENFENLSNQLADFCATYSYPVGVLPTNLFLRTKGAHILVEAIAKHGGPQIVSQKLGWQLSRQRMGNHTRTMLRDRELESLTQQVVELMKERNLPKNEMPSRETIRRYKPVLMNKICAGRSHYEKIAQRLGFEVPKKTRKKRQLPVTTHVGDCAPGKRTYGYWTDINNIAKELEDFCKQNEFNQRIVPASQQLLSKGRGDIWYAIARKGGERRVASHLGLHCNQDWRYFEEFLYLVKEIHQFCLQHKWIGMMPSYRTFRLAGRPDLATLILRHGGNIALGARLGLKLHHNTGKNRLLNWGPFSIEFAIDCLEFTRQHCSVVEGMIRIPSKHCMLSNGREDLVHTMESYGGIVQVARRLGLAPPNDEDWAWLSVHSISENNMD</sequence>
<dbReference type="Proteomes" id="UP001061958">
    <property type="component" value="Unassembled WGS sequence"/>
</dbReference>
<dbReference type="EMBL" id="BQMJ01000016">
    <property type="protein sequence ID" value="GJQ10474.1"/>
    <property type="molecule type" value="Genomic_DNA"/>
</dbReference>
<evidence type="ECO:0000313" key="1">
    <source>
        <dbReference type="EMBL" id="GJQ10474.1"/>
    </source>
</evidence>
<name>A0A9C7PUI5_9RHOD</name>
<accession>A0A9C7PUI5</accession>
<gene>
    <name evidence="1" type="ORF">GpartN1_g2265.t1</name>
</gene>
<comment type="caution">
    <text evidence="1">The sequence shown here is derived from an EMBL/GenBank/DDBJ whole genome shotgun (WGS) entry which is preliminary data.</text>
</comment>
<organism evidence="1 2">
    <name type="scientific">Galdieria partita</name>
    <dbReference type="NCBI Taxonomy" id="83374"/>
    <lineage>
        <taxon>Eukaryota</taxon>
        <taxon>Rhodophyta</taxon>
        <taxon>Bangiophyceae</taxon>
        <taxon>Galdieriales</taxon>
        <taxon>Galdieriaceae</taxon>
        <taxon>Galdieria</taxon>
    </lineage>
</organism>
<reference evidence="1" key="2">
    <citation type="submission" date="2022-01" db="EMBL/GenBank/DDBJ databases">
        <authorList>
            <person name="Hirooka S."/>
            <person name="Miyagishima S.Y."/>
        </authorList>
    </citation>
    <scope>NUCLEOTIDE SEQUENCE</scope>
    <source>
        <strain evidence="1">NBRC 102759</strain>
    </source>
</reference>